<sequence>MTPLLAFTIALVMPAASMAAGLSFLEGQSRIVAGWLLLLGIVLGMLLKISHFVQGLLNGMKVELFLRCQVTDFTPESATIRYAKLPKPGSDAIPGSKAVAAGWGRTSVNSPSELVVNLRRVTVPIVKRSVCNKNYQKRNASVVEQMICAGEEGKDACAGDSGNSLYDEITKELIGIVFWGYECALAGFPGVYTRVGYYVDWIKKNNKPPTIPSPRID</sequence>
<dbReference type="EMBL" id="JALBCA010000085">
    <property type="protein sequence ID" value="KAI2383702.1"/>
    <property type="molecule type" value="Genomic_DNA"/>
</dbReference>
<organism evidence="1">
    <name type="scientific">Ophidiomyces ophidiicola</name>
    <dbReference type="NCBI Taxonomy" id="1387563"/>
    <lineage>
        <taxon>Eukaryota</taxon>
        <taxon>Fungi</taxon>
        <taxon>Dikarya</taxon>
        <taxon>Ascomycota</taxon>
        <taxon>Pezizomycotina</taxon>
        <taxon>Eurotiomycetes</taxon>
        <taxon>Eurotiomycetidae</taxon>
        <taxon>Onygenales</taxon>
        <taxon>Onygenaceae</taxon>
        <taxon>Ophidiomyces</taxon>
    </lineage>
</organism>
<proteinExistence type="predicted"/>
<name>A0ACB8URQ8_9EURO</name>
<protein>
    <submittedName>
        <fullName evidence="1">Uncharacterized protein</fullName>
    </submittedName>
</protein>
<comment type="caution">
    <text evidence="1">The sequence shown here is derived from an EMBL/GenBank/DDBJ whole genome shotgun (WGS) entry which is preliminary data.</text>
</comment>
<gene>
    <name evidence="1" type="ORF">LOY88_005066</name>
</gene>
<reference evidence="1" key="1">
    <citation type="journal article" date="2022" name="bioRxiv">
        <title>Population genetic analysis of Ophidiomyces ophidiicola, the causative agent of snake fungal disease, indicates recent introductions to the USA.</title>
        <authorList>
            <person name="Ladner J.T."/>
            <person name="Palmer J.M."/>
            <person name="Ettinger C.L."/>
            <person name="Stajich J.E."/>
            <person name="Farrell T.M."/>
            <person name="Glorioso B.M."/>
            <person name="Lawson B."/>
            <person name="Price S.J."/>
            <person name="Stengle A.G."/>
            <person name="Grear D.A."/>
            <person name="Lorch J.M."/>
        </authorList>
    </citation>
    <scope>NUCLEOTIDE SEQUENCE</scope>
    <source>
        <strain evidence="1">NWHC 24266-5</strain>
    </source>
</reference>
<evidence type="ECO:0000313" key="1">
    <source>
        <dbReference type="EMBL" id="KAI2383702.1"/>
    </source>
</evidence>
<accession>A0ACB8URQ8</accession>